<dbReference type="GO" id="GO:0005737">
    <property type="term" value="C:cytoplasm"/>
    <property type="evidence" value="ECO:0007669"/>
    <property type="project" value="TreeGrafter"/>
</dbReference>
<keyword evidence="3" id="KW-0012">Acyltransferase</keyword>
<feature type="domain" description="N-acetyltransferase" evidence="2">
    <location>
        <begin position="20"/>
        <end position="182"/>
    </location>
</feature>
<dbReference type="OrthoDB" id="2061990at2"/>
<dbReference type="Proteomes" id="UP000235464">
    <property type="component" value="Chromosome I"/>
</dbReference>
<dbReference type="GO" id="GO:0008999">
    <property type="term" value="F:protein-N-terminal-alanine acetyltransferase activity"/>
    <property type="evidence" value="ECO:0007669"/>
    <property type="project" value="TreeGrafter"/>
</dbReference>
<accession>A0A2N9B7J2</accession>
<dbReference type="AlphaFoldDB" id="A0A2N9B7J2"/>
<dbReference type="GO" id="GO:1990189">
    <property type="term" value="F:protein N-terminal-serine acetyltransferase activity"/>
    <property type="evidence" value="ECO:0007669"/>
    <property type="project" value="TreeGrafter"/>
</dbReference>
<feature type="region of interest" description="Disordered" evidence="1">
    <location>
        <begin position="178"/>
        <end position="203"/>
    </location>
</feature>
<evidence type="ECO:0000256" key="1">
    <source>
        <dbReference type="SAM" id="MobiDB-lite"/>
    </source>
</evidence>
<dbReference type="PROSITE" id="PS51186">
    <property type="entry name" value="GNAT"/>
    <property type="match status" value="1"/>
</dbReference>
<dbReference type="RefSeq" id="WP_010049091.1">
    <property type="nucleotide sequence ID" value="NZ_LT962942.1"/>
</dbReference>
<dbReference type="EMBL" id="LT963352">
    <property type="protein sequence ID" value="SOR79326.1"/>
    <property type="molecule type" value="Genomic_DNA"/>
</dbReference>
<keyword evidence="3" id="KW-0808">Transferase</keyword>
<dbReference type="InterPro" id="IPR000182">
    <property type="entry name" value="GNAT_dom"/>
</dbReference>
<dbReference type="SUPFAM" id="SSF55729">
    <property type="entry name" value="Acyl-CoA N-acyltransferases (Nat)"/>
    <property type="match status" value="1"/>
</dbReference>
<dbReference type="Gene3D" id="3.40.630.30">
    <property type="match status" value="1"/>
</dbReference>
<organism evidence="3 4">
    <name type="scientific">Streptomyces chartreusis NRRL 3882</name>
    <dbReference type="NCBI Taxonomy" id="1079985"/>
    <lineage>
        <taxon>Bacteria</taxon>
        <taxon>Bacillati</taxon>
        <taxon>Actinomycetota</taxon>
        <taxon>Actinomycetes</taxon>
        <taxon>Kitasatosporales</taxon>
        <taxon>Streptomycetaceae</taxon>
        <taxon>Streptomyces</taxon>
    </lineage>
</organism>
<dbReference type="InterPro" id="IPR051908">
    <property type="entry name" value="Ribosomal_N-acetyltransferase"/>
</dbReference>
<dbReference type="PANTHER" id="PTHR43441:SF10">
    <property type="entry name" value="ACETYLTRANSFERASE"/>
    <property type="match status" value="1"/>
</dbReference>
<proteinExistence type="predicted"/>
<evidence type="ECO:0000313" key="3">
    <source>
        <dbReference type="EMBL" id="SOR79326.1"/>
    </source>
</evidence>
<reference evidence="4" key="1">
    <citation type="submission" date="2017-11" db="EMBL/GenBank/DDBJ databases">
        <authorList>
            <person name="Wibberg D."/>
        </authorList>
    </citation>
    <scope>NUCLEOTIDE SEQUENCE [LARGE SCALE GENOMIC DNA]</scope>
</reference>
<protein>
    <submittedName>
        <fullName evidence="3">Ribosomal-protein-serine acetyltransferase</fullName>
        <ecNumber evidence="3">2.3.1.-</ecNumber>
    </submittedName>
</protein>
<sequence length="203" mass="22121">MPDITATRLATDPAASTPVLTLRSWTAEDAARLVELHRDPALRRWLRTHLDDEADAARWLAEQRRAWEAGTRFAFAVEQPGAPGLEGPLVGHVVLTRRTPDAATAEIGYWTAAHARGLGVAPRSLRALTEWAFRTLAPDGLTRLELRHQVDNTASCRVAEKSGYPLSGLLPAAPPAWPRTGHLHARQAPSASCPELSELSSHE</sequence>
<dbReference type="PANTHER" id="PTHR43441">
    <property type="entry name" value="RIBOSOMAL-PROTEIN-SERINE ACETYLTRANSFERASE"/>
    <property type="match status" value="1"/>
</dbReference>
<evidence type="ECO:0000313" key="4">
    <source>
        <dbReference type="Proteomes" id="UP000235464"/>
    </source>
</evidence>
<dbReference type="InterPro" id="IPR016181">
    <property type="entry name" value="Acyl_CoA_acyltransferase"/>
</dbReference>
<evidence type="ECO:0000259" key="2">
    <source>
        <dbReference type="PROSITE" id="PS51186"/>
    </source>
</evidence>
<dbReference type="Pfam" id="PF13302">
    <property type="entry name" value="Acetyltransf_3"/>
    <property type="match status" value="1"/>
</dbReference>
<keyword evidence="4" id="KW-1185">Reference proteome</keyword>
<name>A0A2N9B7J2_STRCX</name>
<gene>
    <name evidence="3" type="primary">rimL_1</name>
    <name evidence="3" type="ORF">SCNRRL3882_2788</name>
</gene>
<dbReference type="EC" id="2.3.1.-" evidence="3"/>